<reference evidence="1" key="1">
    <citation type="submission" date="2021-05" db="EMBL/GenBank/DDBJ databases">
        <authorList>
            <person name="Alioto T."/>
            <person name="Alioto T."/>
            <person name="Gomez Garrido J."/>
        </authorList>
    </citation>
    <scope>NUCLEOTIDE SEQUENCE</scope>
</reference>
<dbReference type="EMBL" id="HBUF01286354">
    <property type="protein sequence ID" value="CAG6688356.1"/>
    <property type="molecule type" value="Transcribed_RNA"/>
</dbReference>
<proteinExistence type="predicted"/>
<evidence type="ECO:0000313" key="1">
    <source>
        <dbReference type="EMBL" id="CAG6688356.1"/>
    </source>
</evidence>
<accession>A0A8D8TGS8</accession>
<name>A0A8D8TGS8_9HEMI</name>
<organism evidence="1">
    <name type="scientific">Cacopsylla melanoneura</name>
    <dbReference type="NCBI Taxonomy" id="428564"/>
    <lineage>
        <taxon>Eukaryota</taxon>
        <taxon>Metazoa</taxon>
        <taxon>Ecdysozoa</taxon>
        <taxon>Arthropoda</taxon>
        <taxon>Hexapoda</taxon>
        <taxon>Insecta</taxon>
        <taxon>Pterygota</taxon>
        <taxon>Neoptera</taxon>
        <taxon>Paraneoptera</taxon>
        <taxon>Hemiptera</taxon>
        <taxon>Sternorrhyncha</taxon>
        <taxon>Psylloidea</taxon>
        <taxon>Psyllidae</taxon>
        <taxon>Psyllinae</taxon>
        <taxon>Cacopsylla</taxon>
    </lineage>
</organism>
<protein>
    <submittedName>
        <fullName evidence="1">Uncharacterized protein</fullName>
    </submittedName>
</protein>
<sequence length="123" mass="14110">MVVMLLPHPLFLESVCLFEHCHQKGGMGEVLLLPARFERLQISCPFLSHSLLVVDFLLVLHDLPDLFLHIFVRDNDESPRLSMCTTGGCSCSSDDVMNDFFRYFLIAEESYRPASIHHLVELF</sequence>
<dbReference type="AlphaFoldDB" id="A0A8D8TGS8"/>
<dbReference type="EMBL" id="HBUF01286353">
    <property type="protein sequence ID" value="CAG6688354.1"/>
    <property type="molecule type" value="Transcribed_RNA"/>
</dbReference>